<sequence length="57" mass="6936">MVFLQKYNIFYKILKLKIISKEKLHLILEFMEIKNLRKNNLYDIILEIYDLEGGFNA</sequence>
<proteinExistence type="predicted"/>
<evidence type="ECO:0000313" key="1">
    <source>
        <dbReference type="EMBL" id="EEX73810.1"/>
    </source>
</evidence>
<gene>
    <name evidence="1" type="ORF">GCWU000323_01953</name>
</gene>
<dbReference type="AlphaFoldDB" id="C9MZI3"/>
<organism evidence="1 2">
    <name type="scientific">Leptotrichia hofstadii F0254</name>
    <dbReference type="NCBI Taxonomy" id="634994"/>
    <lineage>
        <taxon>Bacteria</taxon>
        <taxon>Fusobacteriati</taxon>
        <taxon>Fusobacteriota</taxon>
        <taxon>Fusobacteriia</taxon>
        <taxon>Fusobacteriales</taxon>
        <taxon>Leptotrichiaceae</taxon>
        <taxon>Leptotrichia</taxon>
    </lineage>
</organism>
<dbReference type="Proteomes" id="UP000006233">
    <property type="component" value="Unassembled WGS sequence"/>
</dbReference>
<name>C9MZI3_9FUSO</name>
<dbReference type="STRING" id="634994.GCWU000323_01953"/>
<evidence type="ECO:0000313" key="2">
    <source>
        <dbReference type="Proteomes" id="UP000006233"/>
    </source>
</evidence>
<protein>
    <submittedName>
        <fullName evidence="1">Uncharacterized protein</fullName>
    </submittedName>
</protein>
<dbReference type="EMBL" id="ACVB02000024">
    <property type="protein sequence ID" value="EEX73810.1"/>
    <property type="molecule type" value="Genomic_DNA"/>
</dbReference>
<dbReference type="HOGENOM" id="CLU_2991216_0_0_0"/>
<reference evidence="1 2" key="1">
    <citation type="submission" date="2009-09" db="EMBL/GenBank/DDBJ databases">
        <authorList>
            <person name="Weinstock G."/>
            <person name="Sodergren E."/>
            <person name="Clifton S."/>
            <person name="Fulton L."/>
            <person name="Fulton B."/>
            <person name="Courtney L."/>
            <person name="Fronick C."/>
            <person name="Harrison M."/>
            <person name="Strong C."/>
            <person name="Farmer C."/>
            <person name="Delahaunty K."/>
            <person name="Markovic C."/>
            <person name="Hall O."/>
            <person name="Minx P."/>
            <person name="Tomlinson C."/>
            <person name="Mitreva M."/>
            <person name="Nelson J."/>
            <person name="Hou S."/>
            <person name="Wollam A."/>
            <person name="Pepin K.H."/>
            <person name="Johnson M."/>
            <person name="Bhonagiri V."/>
            <person name="Nash W.E."/>
            <person name="Warren W."/>
            <person name="Chinwalla A."/>
            <person name="Mardis E.R."/>
            <person name="Wilson R.K."/>
        </authorList>
    </citation>
    <scope>NUCLEOTIDE SEQUENCE [LARGE SCALE GENOMIC DNA]</scope>
    <source>
        <strain evidence="1 2">F0254</strain>
    </source>
</reference>
<comment type="caution">
    <text evidence="1">The sequence shown here is derived from an EMBL/GenBank/DDBJ whole genome shotgun (WGS) entry which is preliminary data.</text>
</comment>
<accession>C9MZI3</accession>